<dbReference type="GeneID" id="41714334"/>
<dbReference type="KEGG" id="step:IC006_0481"/>
<dbReference type="RefSeq" id="WP_054846863.1">
    <property type="nucleotide sequence ID" value="NZ_AP018929.1"/>
</dbReference>
<protein>
    <submittedName>
        <fullName evidence="1">Uncharacterized protein</fullName>
    </submittedName>
</protein>
<reference evidence="1 2" key="1">
    <citation type="journal article" date="2020" name="Int. J. Syst. Evol. Microbiol.">
        <title>Sulfuracidifex tepidarius gen. nov., sp. nov. and transfer of Sulfolobus metallicus Huber and Stetter 1992 to the genus Sulfuracidifex as Sulfuracidifex metallicus comb. nov.</title>
        <authorList>
            <person name="Itoh T."/>
            <person name="Miura T."/>
            <person name="Sakai H.D."/>
            <person name="Kato S."/>
            <person name="Ohkuma M."/>
            <person name="Takashina T."/>
        </authorList>
    </citation>
    <scope>NUCLEOTIDE SEQUENCE [LARGE SCALE GENOMIC DNA]</scope>
    <source>
        <strain evidence="1 2">IC-006</strain>
    </source>
</reference>
<organism evidence="1 2">
    <name type="scientific">Sulfuracidifex tepidarius</name>
    <dbReference type="NCBI Taxonomy" id="1294262"/>
    <lineage>
        <taxon>Archaea</taxon>
        <taxon>Thermoproteota</taxon>
        <taxon>Thermoprotei</taxon>
        <taxon>Sulfolobales</taxon>
        <taxon>Sulfolobaceae</taxon>
        <taxon>Sulfuracidifex</taxon>
    </lineage>
</organism>
<name>A0A510DST2_9CREN</name>
<evidence type="ECO:0000313" key="2">
    <source>
        <dbReference type="Proteomes" id="UP000322983"/>
    </source>
</evidence>
<dbReference type="EMBL" id="AP018929">
    <property type="protein sequence ID" value="BBG23197.1"/>
    <property type="molecule type" value="Genomic_DNA"/>
</dbReference>
<accession>A0A510DST2</accession>
<gene>
    <name evidence="1" type="ORF">IC006_0481</name>
</gene>
<dbReference type="Proteomes" id="UP000322983">
    <property type="component" value="Chromosome"/>
</dbReference>
<evidence type="ECO:0000313" key="1">
    <source>
        <dbReference type="EMBL" id="BBG23197.1"/>
    </source>
</evidence>
<dbReference type="STRING" id="1294262.GCA_001316085_03023"/>
<dbReference type="AlphaFoldDB" id="A0A510DST2"/>
<proteinExistence type="predicted"/>
<keyword evidence="2" id="KW-1185">Reference proteome</keyword>
<sequence>MLTLDSTVNVDEIISLFEQKGLFLEDSIKLEDLIFLNFISNKKNIKKKEINEIYIYHPNVDGEGITEYSKILKKRLEKRGIKVFEGVAKTGCVQLIEYESSLDIDLNSFERGSYVEIHSNLANVRKDLVYLTHTFPINLPINWFYTPHIGYDIEMPKVEKKYDWCSFGFSMVFKHYEKIIFLKGHKKLVISINKLLPNKYYTAFLKSIGILSKNLDVKIKDYFTEDELINELAECKAFVFFQDSKRQSSGTMRLAAAFNVPVYAKDSYQARDSQVIRFRKISELRSLNRIYDTINIDDGLDYMLATLEYA</sequence>